<dbReference type="PANTHER" id="PTHR30349">
    <property type="entry name" value="PHAGE INTEGRASE-RELATED"/>
    <property type="match status" value="1"/>
</dbReference>
<evidence type="ECO:0000313" key="7">
    <source>
        <dbReference type="EMBL" id="ODR96660.1"/>
    </source>
</evidence>
<evidence type="ECO:0000256" key="2">
    <source>
        <dbReference type="ARBA" id="ARBA00023125"/>
    </source>
</evidence>
<keyword evidence="8" id="KW-1185">Reference proteome</keyword>
<dbReference type="OrthoDB" id="6388170at2"/>
<dbReference type="InterPro" id="IPR044068">
    <property type="entry name" value="CB"/>
</dbReference>
<dbReference type="PANTHER" id="PTHR30349:SF94">
    <property type="entry name" value="INTEGRASE_RECOMBINASE HI_1414-RELATED"/>
    <property type="match status" value="1"/>
</dbReference>
<dbReference type="Proteomes" id="UP000094472">
    <property type="component" value="Unassembled WGS sequence"/>
</dbReference>
<evidence type="ECO:0000259" key="6">
    <source>
        <dbReference type="PROSITE" id="PS51900"/>
    </source>
</evidence>
<keyword evidence="2 4" id="KW-0238">DNA-binding</keyword>
<dbReference type="InterPro" id="IPR011010">
    <property type="entry name" value="DNA_brk_join_enz"/>
</dbReference>
<organism evidence="7 8">
    <name type="scientific">Methyloceanibacter superfactus</name>
    <dbReference type="NCBI Taxonomy" id="1774969"/>
    <lineage>
        <taxon>Bacteria</taxon>
        <taxon>Pseudomonadati</taxon>
        <taxon>Pseudomonadota</taxon>
        <taxon>Alphaproteobacteria</taxon>
        <taxon>Hyphomicrobiales</taxon>
        <taxon>Hyphomicrobiaceae</taxon>
        <taxon>Methyloceanibacter</taxon>
    </lineage>
</organism>
<dbReference type="GO" id="GO:0003677">
    <property type="term" value="F:DNA binding"/>
    <property type="evidence" value="ECO:0007669"/>
    <property type="project" value="UniProtKB-UniRule"/>
</dbReference>
<evidence type="ECO:0000256" key="1">
    <source>
        <dbReference type="ARBA" id="ARBA00022908"/>
    </source>
</evidence>
<feature type="domain" description="Core-binding (CB)" evidence="6">
    <location>
        <begin position="59"/>
        <end position="138"/>
    </location>
</feature>
<evidence type="ECO:0000256" key="3">
    <source>
        <dbReference type="ARBA" id="ARBA00023172"/>
    </source>
</evidence>
<accession>A0A1E3VSZ3</accession>
<dbReference type="Pfam" id="PF00589">
    <property type="entry name" value="Phage_integrase"/>
    <property type="match status" value="1"/>
</dbReference>
<dbReference type="SUPFAM" id="SSF56349">
    <property type="entry name" value="DNA breaking-rejoining enzymes"/>
    <property type="match status" value="1"/>
</dbReference>
<gene>
    <name evidence="7" type="ORF">AUC69_13695</name>
</gene>
<reference evidence="7 8" key="1">
    <citation type="journal article" date="2016" name="Environ. Microbiol.">
        <title>New Methyloceanibacter diversity from North Sea sediments includes methanotroph containing solely the soluble methane monooxygenase.</title>
        <authorList>
            <person name="Vekeman B."/>
            <person name="Kerckhof F.M."/>
            <person name="Cremers G."/>
            <person name="de Vos P."/>
            <person name="Vandamme P."/>
            <person name="Boon N."/>
            <person name="Op den Camp H.J."/>
            <person name="Heylen K."/>
        </authorList>
    </citation>
    <scope>NUCLEOTIDE SEQUENCE [LARGE SCALE GENOMIC DNA]</scope>
    <source>
        <strain evidence="7 8">R-67175</strain>
    </source>
</reference>
<sequence>MATIRKRGAKWQVQIRRVGFPSVTRSFLIRKDAEAWARQTEVQADRSELPSDPKILHRITLGQLVERYRDTVSPKKRGYEVERIVLTAFLRHPICRKPLSHIRTEDFATYRDERLKTISMTSLKRQLSPLHNLFEVARDEWGLPLPENPLGKLRLSASQRRRERRLNEGELDRLMAAAGSCRNPLIVPIILFAVATGMRRGEILNVRWDHIDREGRSLLIPHTKNGHSRTLPLMRETTEVLDTLSEMGDWVFPMSGNAFRLAWDRLRARAGLADLHFHDLRHEAISRFFERGLTVPEVALISGHRDPRMLFRYAHPMRCKIIEKLDC</sequence>
<dbReference type="PROSITE" id="PS51900">
    <property type="entry name" value="CB"/>
    <property type="match status" value="1"/>
</dbReference>
<feature type="domain" description="Tyr recombinase" evidence="5">
    <location>
        <begin position="161"/>
        <end position="326"/>
    </location>
</feature>
<dbReference type="Gene3D" id="1.10.443.10">
    <property type="entry name" value="Intergrase catalytic core"/>
    <property type="match status" value="1"/>
</dbReference>
<dbReference type="InterPro" id="IPR002104">
    <property type="entry name" value="Integrase_catalytic"/>
</dbReference>
<dbReference type="EMBL" id="LPWF01000028">
    <property type="protein sequence ID" value="ODR96660.1"/>
    <property type="molecule type" value="Genomic_DNA"/>
</dbReference>
<evidence type="ECO:0000259" key="5">
    <source>
        <dbReference type="PROSITE" id="PS51898"/>
    </source>
</evidence>
<protein>
    <submittedName>
        <fullName evidence="7">Shufflon-specific DNA recombinase</fullName>
    </submittedName>
</protein>
<dbReference type="GO" id="GO:0006310">
    <property type="term" value="P:DNA recombination"/>
    <property type="evidence" value="ECO:0007669"/>
    <property type="project" value="UniProtKB-KW"/>
</dbReference>
<evidence type="ECO:0000313" key="8">
    <source>
        <dbReference type="Proteomes" id="UP000094472"/>
    </source>
</evidence>
<dbReference type="GO" id="GO:0015074">
    <property type="term" value="P:DNA integration"/>
    <property type="evidence" value="ECO:0007669"/>
    <property type="project" value="UniProtKB-KW"/>
</dbReference>
<dbReference type="AlphaFoldDB" id="A0A1E3VSZ3"/>
<keyword evidence="1" id="KW-0229">DNA integration</keyword>
<keyword evidence="3" id="KW-0233">DNA recombination</keyword>
<dbReference type="InterPro" id="IPR013762">
    <property type="entry name" value="Integrase-like_cat_sf"/>
</dbReference>
<proteinExistence type="predicted"/>
<dbReference type="CDD" id="cd00796">
    <property type="entry name" value="INT_Rci_Hp1_C"/>
    <property type="match status" value="1"/>
</dbReference>
<name>A0A1E3VSZ3_9HYPH</name>
<evidence type="ECO:0000256" key="4">
    <source>
        <dbReference type="PROSITE-ProRule" id="PRU01248"/>
    </source>
</evidence>
<dbReference type="InterPro" id="IPR050090">
    <property type="entry name" value="Tyrosine_recombinase_XerCD"/>
</dbReference>
<comment type="caution">
    <text evidence="7">The sequence shown here is derived from an EMBL/GenBank/DDBJ whole genome shotgun (WGS) entry which is preliminary data.</text>
</comment>
<dbReference type="PROSITE" id="PS51898">
    <property type="entry name" value="TYR_RECOMBINASE"/>
    <property type="match status" value="1"/>
</dbReference>